<name>A0A9X2MB53_9FIRM</name>
<keyword evidence="2" id="KW-1185">Reference proteome</keyword>
<protein>
    <submittedName>
        <fullName evidence="1">Uncharacterized protein</fullName>
    </submittedName>
</protein>
<dbReference type="AlphaFoldDB" id="A0A9X2MB53"/>
<organism evidence="1 2">
    <name type="scientific">Terrisporobacter muris</name>
    <dbReference type="NCBI Taxonomy" id="2963284"/>
    <lineage>
        <taxon>Bacteria</taxon>
        <taxon>Bacillati</taxon>
        <taxon>Bacillota</taxon>
        <taxon>Clostridia</taxon>
        <taxon>Peptostreptococcales</taxon>
        <taxon>Peptostreptococcaceae</taxon>
        <taxon>Terrisporobacter</taxon>
    </lineage>
</organism>
<evidence type="ECO:0000313" key="1">
    <source>
        <dbReference type="EMBL" id="MCR1823385.1"/>
    </source>
</evidence>
<dbReference type="Proteomes" id="UP001140817">
    <property type="component" value="Unassembled WGS sequence"/>
</dbReference>
<evidence type="ECO:0000313" key="2">
    <source>
        <dbReference type="Proteomes" id="UP001140817"/>
    </source>
</evidence>
<accession>A0A9X2MB53</accession>
<dbReference type="EMBL" id="JANKBY010000137">
    <property type="protein sequence ID" value="MCR1823385.1"/>
    <property type="molecule type" value="Genomic_DNA"/>
</dbReference>
<comment type="caution">
    <text evidence="1">The sequence shown here is derived from an EMBL/GenBank/DDBJ whole genome shotgun (WGS) entry which is preliminary data.</text>
</comment>
<sequence length="63" mass="7870">MIRISNIYNDYVEVLKKEYDNLDNLNIWNLWYSLDNKNIIKKEIMEKNFQIRKEGYITHYRVL</sequence>
<gene>
    <name evidence="1" type="ORF">NSA58_11350</name>
</gene>
<reference evidence="1" key="1">
    <citation type="submission" date="2022-07" db="EMBL/GenBank/DDBJ databases">
        <title>Enhanced cultured diversity of the mouse gut microbiota enables custom-made synthetic communities.</title>
        <authorList>
            <person name="Afrizal A."/>
        </authorList>
    </citation>
    <scope>NUCLEOTIDE SEQUENCE</scope>
    <source>
        <strain evidence="1">DSM 29186</strain>
    </source>
</reference>
<proteinExistence type="predicted"/>